<evidence type="ECO:0000259" key="4">
    <source>
        <dbReference type="PROSITE" id="PS50076"/>
    </source>
</evidence>
<dbReference type="OMA" id="KMCLGLD"/>
<dbReference type="VEuPathDB" id="TriTrypDB:LpyrH10_09_0570"/>
<sequence>MTQSDAAPSGATNKGAWEALKEQGNQSFKTGAYLEAIQHYSAAIEANPVEAVLYSNRSAAYLKKGQYQQAAADAEKAVEIDNTFAKVYSRLHNALCNLGKFDRAIEMLKAGVAAVSASPRATPQDTKHLRELLMSAEQASKAVPRGRQLIEEGAMAAAGRTLAPAYREFPDCAVLAFLYAESHAASSPDEASKVLSPFAYAHSSDPHYLYLRALVLYYRGQDGFSSAQNILRETLQMDPDNAEARVLLKKIRAVEAHKDAGNNAFKNKNAKEAVDAYTLAIDCDPANSRMNATLRSNRAAAKMLLNDFKGALLDCDYAINNGATSAKVYARRSRIQEQLERFEDAVRDLQQAAEMDKQFEGELRQLKGRAKRAKRKDYYKVLSLPQKESNQDVIKRSYKKACLQWHPDKWANASEEEKSHAEVQFKEIGEAFGVLSDPQKKRLYDSGQMDNDVEGANMGSGGFGGASQEDFVNVMNMMFGGGGGGFHSGGFSSNGFHAGGFQPGGFGGMPGSAGGRRRPRGGPPSGFYQF</sequence>
<evidence type="ECO:0000256" key="2">
    <source>
        <dbReference type="SAM" id="Coils"/>
    </source>
</evidence>
<comment type="caution">
    <text evidence="5">The sequence shown here is derived from an EMBL/GenBank/DDBJ whole genome shotgun (WGS) entry which is preliminary data.</text>
</comment>
<name>A0A0N0DV55_LEPPY</name>
<dbReference type="InterPro" id="IPR011990">
    <property type="entry name" value="TPR-like_helical_dom_sf"/>
</dbReference>
<dbReference type="InterPro" id="IPR001623">
    <property type="entry name" value="DnaJ_domain"/>
</dbReference>
<feature type="domain" description="J" evidence="4">
    <location>
        <begin position="377"/>
        <end position="448"/>
    </location>
</feature>
<keyword evidence="2" id="KW-0175">Coiled coil</keyword>
<keyword evidence="6" id="KW-1185">Reference proteome</keyword>
<dbReference type="PANTHER" id="PTHR44200:SF1">
    <property type="entry name" value="DNAJ HOMOLOG SUBFAMILY C MEMBER 7"/>
    <property type="match status" value="1"/>
</dbReference>
<protein>
    <submittedName>
        <fullName evidence="5">Putative DNAJ domain protein</fullName>
    </submittedName>
</protein>
<reference evidence="5 6" key="1">
    <citation type="submission" date="2015-07" db="EMBL/GenBank/DDBJ databases">
        <title>High-quality genome of monoxenous trypanosomatid Leptomonas pyrrhocoris.</title>
        <authorList>
            <person name="Flegontov P."/>
            <person name="Butenko A."/>
            <person name="Firsov S."/>
            <person name="Vlcek C."/>
            <person name="Logacheva M.D."/>
            <person name="Field M."/>
            <person name="Filatov D."/>
            <person name="Flegontova O."/>
            <person name="Gerasimov E."/>
            <person name="Jackson A.P."/>
            <person name="Kelly S."/>
            <person name="Opperdoes F."/>
            <person name="O'Reilly A."/>
            <person name="Votypka J."/>
            <person name="Yurchenko V."/>
            <person name="Lukes J."/>
        </authorList>
    </citation>
    <scope>NUCLEOTIDE SEQUENCE [LARGE SCALE GENOMIC DNA]</scope>
    <source>
        <strain evidence="5">H10</strain>
    </source>
</reference>
<feature type="repeat" description="TPR" evidence="1">
    <location>
        <begin position="17"/>
        <end position="50"/>
    </location>
</feature>
<dbReference type="InterPro" id="IPR036869">
    <property type="entry name" value="J_dom_sf"/>
</dbReference>
<feature type="repeat" description="TPR" evidence="1">
    <location>
        <begin position="254"/>
        <end position="287"/>
    </location>
</feature>
<dbReference type="PROSITE" id="PS50076">
    <property type="entry name" value="DNAJ_2"/>
    <property type="match status" value="1"/>
</dbReference>
<evidence type="ECO:0000313" key="6">
    <source>
        <dbReference type="Proteomes" id="UP000037923"/>
    </source>
</evidence>
<organism evidence="5 6">
    <name type="scientific">Leptomonas pyrrhocoris</name>
    <name type="common">Firebug parasite</name>
    <dbReference type="NCBI Taxonomy" id="157538"/>
    <lineage>
        <taxon>Eukaryota</taxon>
        <taxon>Discoba</taxon>
        <taxon>Euglenozoa</taxon>
        <taxon>Kinetoplastea</taxon>
        <taxon>Metakinetoplastina</taxon>
        <taxon>Trypanosomatida</taxon>
        <taxon>Trypanosomatidae</taxon>
        <taxon>Leishmaniinae</taxon>
        <taxon>Leptomonas</taxon>
    </lineage>
</organism>
<feature type="coiled-coil region" evidence="2">
    <location>
        <begin position="332"/>
        <end position="376"/>
    </location>
</feature>
<dbReference type="FunFam" id="1.10.287.110:FF:000144">
    <property type="entry name" value="TPR-repeat-containing chaperone protein DNAJ"/>
    <property type="match status" value="1"/>
</dbReference>
<keyword evidence="1" id="KW-0802">TPR repeat</keyword>
<dbReference type="SUPFAM" id="SSF46565">
    <property type="entry name" value="Chaperone J-domain"/>
    <property type="match status" value="1"/>
</dbReference>
<evidence type="ECO:0000256" key="1">
    <source>
        <dbReference type="PROSITE-ProRule" id="PRU00339"/>
    </source>
</evidence>
<feature type="compositionally biased region" description="Gly residues" evidence="3">
    <location>
        <begin position="505"/>
        <end position="514"/>
    </location>
</feature>
<dbReference type="EMBL" id="LGTL01000009">
    <property type="protein sequence ID" value="KPA79888.1"/>
    <property type="molecule type" value="Genomic_DNA"/>
</dbReference>
<accession>A0A0N0DV55</accession>
<feature type="region of interest" description="Disordered" evidence="3">
    <location>
        <begin position="505"/>
        <end position="530"/>
    </location>
</feature>
<dbReference type="PRINTS" id="PR00625">
    <property type="entry name" value="JDOMAIN"/>
</dbReference>
<dbReference type="InterPro" id="IPR019734">
    <property type="entry name" value="TPR_rpt"/>
</dbReference>
<dbReference type="AlphaFoldDB" id="A0A0N0DV55"/>
<dbReference type="InterPro" id="IPR052758">
    <property type="entry name" value="SRC_co-chaperone"/>
</dbReference>
<gene>
    <name evidence="5" type="ORF">ABB37_04957</name>
</gene>
<proteinExistence type="predicted"/>
<dbReference type="OrthoDB" id="10250354at2759"/>
<dbReference type="GeneID" id="26905248"/>
<dbReference type="PANTHER" id="PTHR44200">
    <property type="entry name" value="DNAJ HOMOLOG SUBFAMILY C MEMBER 7"/>
    <property type="match status" value="1"/>
</dbReference>
<evidence type="ECO:0000313" key="5">
    <source>
        <dbReference type="EMBL" id="KPA79888.1"/>
    </source>
</evidence>
<dbReference type="Pfam" id="PF14559">
    <property type="entry name" value="TPR_19"/>
    <property type="match status" value="1"/>
</dbReference>
<dbReference type="SUPFAM" id="SSF48452">
    <property type="entry name" value="TPR-like"/>
    <property type="match status" value="3"/>
</dbReference>
<dbReference type="Pfam" id="PF00226">
    <property type="entry name" value="DnaJ"/>
    <property type="match status" value="1"/>
</dbReference>
<dbReference type="SMART" id="SM00271">
    <property type="entry name" value="DnaJ"/>
    <property type="match status" value="1"/>
</dbReference>
<dbReference type="SMART" id="SM00028">
    <property type="entry name" value="TPR"/>
    <property type="match status" value="7"/>
</dbReference>
<feature type="repeat" description="TPR" evidence="1">
    <location>
        <begin position="51"/>
        <end position="84"/>
    </location>
</feature>
<dbReference type="Gene3D" id="1.25.40.10">
    <property type="entry name" value="Tetratricopeptide repeat domain"/>
    <property type="match status" value="3"/>
</dbReference>
<dbReference type="CDD" id="cd06257">
    <property type="entry name" value="DnaJ"/>
    <property type="match status" value="1"/>
</dbReference>
<dbReference type="RefSeq" id="XP_015658327.1">
    <property type="nucleotide sequence ID" value="XM_015802811.1"/>
</dbReference>
<dbReference type="PROSITE" id="PS50005">
    <property type="entry name" value="TPR"/>
    <property type="match status" value="3"/>
</dbReference>
<dbReference type="Proteomes" id="UP000037923">
    <property type="component" value="Unassembled WGS sequence"/>
</dbReference>
<dbReference type="Pfam" id="PF13181">
    <property type="entry name" value="TPR_8"/>
    <property type="match status" value="1"/>
</dbReference>
<evidence type="ECO:0000256" key="3">
    <source>
        <dbReference type="SAM" id="MobiDB-lite"/>
    </source>
</evidence>
<dbReference type="Gene3D" id="1.10.287.110">
    <property type="entry name" value="DnaJ domain"/>
    <property type="match status" value="1"/>
</dbReference>